<dbReference type="SUPFAM" id="SSF47413">
    <property type="entry name" value="lambda repressor-like DNA-binding domains"/>
    <property type="match status" value="1"/>
</dbReference>
<feature type="domain" description="HTH cro/C1-type" evidence="2">
    <location>
        <begin position="17"/>
        <end position="71"/>
    </location>
</feature>
<protein>
    <submittedName>
        <fullName evidence="3">Helix-turn-helix transcriptional regulator</fullName>
    </submittedName>
</protein>
<evidence type="ECO:0000313" key="3">
    <source>
        <dbReference type="EMBL" id="QNR85883.1"/>
    </source>
</evidence>
<dbReference type="InterPro" id="IPR001387">
    <property type="entry name" value="Cro/C1-type_HTH"/>
</dbReference>
<dbReference type="RefSeq" id="WP_190328197.1">
    <property type="nucleotide sequence ID" value="NZ_CP061171.1"/>
</dbReference>
<reference evidence="3 4" key="1">
    <citation type="submission" date="2020-09" db="EMBL/GenBank/DDBJ databases">
        <title>Pedobacter sp. SW-16 isolated from soil near Yeocheon.</title>
        <authorList>
            <person name="Im H.S."/>
            <person name="Joung Y."/>
            <person name="Lee S.-S."/>
        </authorList>
    </citation>
    <scope>NUCLEOTIDE SEQUENCE [LARGE SCALE GENOMIC DNA]</scope>
    <source>
        <strain evidence="3 4">SW-16</strain>
    </source>
</reference>
<accession>A0ABX6TK90</accession>
<dbReference type="PANTHER" id="PTHR46797:SF1">
    <property type="entry name" value="METHYLPHOSPHONATE SYNTHASE"/>
    <property type="match status" value="1"/>
</dbReference>
<sequence>MEELKKEEILKLFGTHLKNIRNEKKISLRVLEQLSNIDYSQIHRIEKGETAPSLVTLLSLAKGLGIDPKELLDFLN</sequence>
<dbReference type="PANTHER" id="PTHR46797">
    <property type="entry name" value="HTH-TYPE TRANSCRIPTIONAL REGULATOR"/>
    <property type="match status" value="1"/>
</dbReference>
<keyword evidence="1" id="KW-0238">DNA-binding</keyword>
<dbReference type="SMART" id="SM00530">
    <property type="entry name" value="HTH_XRE"/>
    <property type="match status" value="1"/>
</dbReference>
<organism evidence="3 4">
    <name type="scientific">Pedobacter riviphilus</name>
    <dbReference type="NCBI Taxonomy" id="2766984"/>
    <lineage>
        <taxon>Bacteria</taxon>
        <taxon>Pseudomonadati</taxon>
        <taxon>Bacteroidota</taxon>
        <taxon>Sphingobacteriia</taxon>
        <taxon>Sphingobacteriales</taxon>
        <taxon>Sphingobacteriaceae</taxon>
        <taxon>Pedobacter</taxon>
    </lineage>
</organism>
<dbReference type="Proteomes" id="UP000516439">
    <property type="component" value="Chromosome"/>
</dbReference>
<dbReference type="InterPro" id="IPR050807">
    <property type="entry name" value="TransReg_Diox_bact_type"/>
</dbReference>
<evidence type="ECO:0000313" key="4">
    <source>
        <dbReference type="Proteomes" id="UP000516439"/>
    </source>
</evidence>
<dbReference type="PROSITE" id="PS50943">
    <property type="entry name" value="HTH_CROC1"/>
    <property type="match status" value="1"/>
</dbReference>
<dbReference type="CDD" id="cd00093">
    <property type="entry name" value="HTH_XRE"/>
    <property type="match status" value="1"/>
</dbReference>
<dbReference type="Pfam" id="PF01381">
    <property type="entry name" value="HTH_3"/>
    <property type="match status" value="1"/>
</dbReference>
<proteinExistence type="predicted"/>
<evidence type="ECO:0000259" key="2">
    <source>
        <dbReference type="PROSITE" id="PS50943"/>
    </source>
</evidence>
<dbReference type="Gene3D" id="1.10.260.40">
    <property type="entry name" value="lambda repressor-like DNA-binding domains"/>
    <property type="match status" value="1"/>
</dbReference>
<keyword evidence="4" id="KW-1185">Reference proteome</keyword>
<gene>
    <name evidence="3" type="ORF">H9N25_05400</name>
</gene>
<evidence type="ECO:0000256" key="1">
    <source>
        <dbReference type="ARBA" id="ARBA00023125"/>
    </source>
</evidence>
<dbReference type="EMBL" id="CP061171">
    <property type="protein sequence ID" value="QNR85883.1"/>
    <property type="molecule type" value="Genomic_DNA"/>
</dbReference>
<dbReference type="InterPro" id="IPR010982">
    <property type="entry name" value="Lambda_DNA-bd_dom_sf"/>
</dbReference>
<name>A0ABX6TK90_9SPHI</name>